<dbReference type="GO" id="GO:0051539">
    <property type="term" value="F:4 iron, 4 sulfur cluster binding"/>
    <property type="evidence" value="ECO:0007669"/>
    <property type="project" value="UniProtKB-KW"/>
</dbReference>
<keyword evidence="1" id="KW-0004">4Fe-4S</keyword>
<gene>
    <name evidence="6" type="ORF">LCGC14_2511950</name>
</gene>
<dbReference type="Gene3D" id="3.30.70.20">
    <property type="match status" value="2"/>
</dbReference>
<dbReference type="InterPro" id="IPR017900">
    <property type="entry name" value="4Fe4S_Fe_S_CS"/>
</dbReference>
<dbReference type="EMBL" id="LAZR01040310">
    <property type="protein sequence ID" value="KKL14806.1"/>
    <property type="molecule type" value="Genomic_DNA"/>
</dbReference>
<reference evidence="6" key="1">
    <citation type="journal article" date="2015" name="Nature">
        <title>Complex archaea that bridge the gap between prokaryotes and eukaryotes.</title>
        <authorList>
            <person name="Spang A."/>
            <person name="Saw J.H."/>
            <person name="Jorgensen S.L."/>
            <person name="Zaremba-Niedzwiedzka K."/>
            <person name="Martijn J."/>
            <person name="Lind A.E."/>
            <person name="van Eijk R."/>
            <person name="Schleper C."/>
            <person name="Guy L."/>
            <person name="Ettema T.J."/>
        </authorList>
    </citation>
    <scope>NUCLEOTIDE SEQUENCE</scope>
</reference>
<name>A0A0F9DAN6_9ZZZZ</name>
<organism evidence="6">
    <name type="scientific">marine sediment metagenome</name>
    <dbReference type="NCBI Taxonomy" id="412755"/>
    <lineage>
        <taxon>unclassified sequences</taxon>
        <taxon>metagenomes</taxon>
        <taxon>ecological metagenomes</taxon>
    </lineage>
</organism>
<dbReference type="AlphaFoldDB" id="A0A0F9DAN6"/>
<feature type="domain" description="4Fe-4S ferredoxin-type" evidence="5">
    <location>
        <begin position="136"/>
        <end position="165"/>
    </location>
</feature>
<dbReference type="PROSITE" id="PS51379">
    <property type="entry name" value="4FE4S_FER_2"/>
    <property type="match status" value="2"/>
</dbReference>
<evidence type="ECO:0000256" key="4">
    <source>
        <dbReference type="ARBA" id="ARBA00023014"/>
    </source>
</evidence>
<evidence type="ECO:0000256" key="2">
    <source>
        <dbReference type="ARBA" id="ARBA00022723"/>
    </source>
</evidence>
<evidence type="ECO:0000313" key="6">
    <source>
        <dbReference type="EMBL" id="KKL14806.1"/>
    </source>
</evidence>
<accession>A0A0F9DAN6</accession>
<keyword evidence="4" id="KW-0411">Iron-sulfur</keyword>
<dbReference type="GO" id="GO:0046872">
    <property type="term" value="F:metal ion binding"/>
    <property type="evidence" value="ECO:0007669"/>
    <property type="project" value="UniProtKB-KW"/>
</dbReference>
<keyword evidence="3" id="KW-0408">Iron</keyword>
<dbReference type="PANTHER" id="PTHR43687:SF1">
    <property type="entry name" value="FERREDOXIN III"/>
    <property type="match status" value="1"/>
</dbReference>
<dbReference type="SUPFAM" id="SSF54862">
    <property type="entry name" value="4Fe-4S ferredoxins"/>
    <property type="match status" value="1"/>
</dbReference>
<evidence type="ECO:0000256" key="3">
    <source>
        <dbReference type="ARBA" id="ARBA00023004"/>
    </source>
</evidence>
<feature type="domain" description="4Fe-4S ferredoxin-type" evidence="5">
    <location>
        <begin position="103"/>
        <end position="132"/>
    </location>
</feature>
<dbReference type="PROSITE" id="PS00198">
    <property type="entry name" value="4FE4S_FER_1"/>
    <property type="match status" value="2"/>
</dbReference>
<dbReference type="InterPro" id="IPR050572">
    <property type="entry name" value="Fe-S_Ferredoxin"/>
</dbReference>
<keyword evidence="2" id="KW-0479">Metal-binding</keyword>
<proteinExistence type="predicted"/>
<feature type="non-terminal residue" evidence="6">
    <location>
        <position position="1"/>
    </location>
</feature>
<dbReference type="InterPro" id="IPR017896">
    <property type="entry name" value="4Fe4S_Fe-S-bd"/>
</dbReference>
<dbReference type="PANTHER" id="PTHR43687">
    <property type="entry name" value="ADENYLYLSULFATE REDUCTASE, BETA SUBUNIT"/>
    <property type="match status" value="1"/>
</dbReference>
<evidence type="ECO:0000259" key="5">
    <source>
        <dbReference type="PROSITE" id="PS51379"/>
    </source>
</evidence>
<sequence>IYDELLGEEIKIAYDLVVLSTPLISGKDVEGLSKALKVPIDQDGFFLEAHVKLRPLDFATDGIYVCGCARWPAHVGESVSQAYGAASRASIPLSKGYVKVEPIVSQVDEEKCIGCGLCELVCPFKAIRVQTAQDGRVAQVMPASCKGCGCCAAGCPEKAISMQHFTDEQILAQVKALAQV</sequence>
<protein>
    <recommendedName>
        <fullName evidence="5">4Fe-4S ferredoxin-type domain-containing protein</fullName>
    </recommendedName>
</protein>
<evidence type="ECO:0000256" key="1">
    <source>
        <dbReference type="ARBA" id="ARBA00022485"/>
    </source>
</evidence>
<dbReference type="Pfam" id="PF00037">
    <property type="entry name" value="Fer4"/>
    <property type="match status" value="1"/>
</dbReference>
<comment type="caution">
    <text evidence="6">The sequence shown here is derived from an EMBL/GenBank/DDBJ whole genome shotgun (WGS) entry which is preliminary data.</text>
</comment>